<protein>
    <recommendedName>
        <fullName evidence="1">Calcineurin-like phosphoesterase domain-containing protein</fullName>
    </recommendedName>
</protein>
<dbReference type="CDD" id="cd00838">
    <property type="entry name" value="MPP_superfamily"/>
    <property type="match status" value="1"/>
</dbReference>
<dbReference type="Gene3D" id="3.60.21.10">
    <property type="match status" value="1"/>
</dbReference>
<evidence type="ECO:0000259" key="1">
    <source>
        <dbReference type="Pfam" id="PF00149"/>
    </source>
</evidence>
<dbReference type="Pfam" id="PF00149">
    <property type="entry name" value="Metallophos"/>
    <property type="match status" value="1"/>
</dbReference>
<dbReference type="SUPFAM" id="SSF56300">
    <property type="entry name" value="Metallo-dependent phosphatases"/>
    <property type="match status" value="1"/>
</dbReference>
<proteinExistence type="predicted"/>
<dbReference type="InterPro" id="IPR029052">
    <property type="entry name" value="Metallo-depent_PP-like"/>
</dbReference>
<reference evidence="3" key="1">
    <citation type="journal article" date="2019" name="Int. J. Syst. Evol. Microbiol.">
        <title>The Global Catalogue of Microorganisms (GCM) 10K type strain sequencing project: providing services to taxonomists for standard genome sequencing and annotation.</title>
        <authorList>
            <consortium name="The Broad Institute Genomics Platform"/>
            <consortium name="The Broad Institute Genome Sequencing Center for Infectious Disease"/>
            <person name="Wu L."/>
            <person name="Ma J."/>
        </authorList>
    </citation>
    <scope>NUCLEOTIDE SEQUENCE [LARGE SCALE GENOMIC DNA]</scope>
    <source>
        <strain evidence="3">CCM 7640</strain>
    </source>
</reference>
<dbReference type="RefSeq" id="WP_229703005.1">
    <property type="nucleotide sequence ID" value="NZ_BMCM01000003.1"/>
</dbReference>
<evidence type="ECO:0000313" key="3">
    <source>
        <dbReference type="Proteomes" id="UP000629365"/>
    </source>
</evidence>
<dbReference type="EMBL" id="BMCM01000003">
    <property type="protein sequence ID" value="GGD76926.1"/>
    <property type="molecule type" value="Genomic_DNA"/>
</dbReference>
<name>A0ABQ1RRE1_9MICO</name>
<dbReference type="InterPro" id="IPR004843">
    <property type="entry name" value="Calcineurin-like_PHP"/>
</dbReference>
<sequence>MQIHETADTFDLPDKRVWVVGDLHGNAGWIQTLLPAMRRHAPSLRTILQLGDYGFDHGHLGTHPVDYWSKRAGIERVLVTLGNHEEWDHITAAQENAPGMAIRVSEVVWLLSRPFRFKIAGREVLSLGGASSVDKAFRTAGKDWFEEELITERMEAAAITGGPADLMLTHESPTAAVPEVQRLLMNNPHEFPPEALAISAAQRERVQRVADAALPHLHMHGHMHVFGDLERDDGRSVVSLDRDTFAGNAGVLDMATLSFEILPLADIRGWR</sequence>
<organism evidence="2 3">
    <name type="scientific">Microbacterium murale</name>
    <dbReference type="NCBI Taxonomy" id="1081040"/>
    <lineage>
        <taxon>Bacteria</taxon>
        <taxon>Bacillati</taxon>
        <taxon>Actinomycetota</taxon>
        <taxon>Actinomycetes</taxon>
        <taxon>Micrococcales</taxon>
        <taxon>Microbacteriaceae</taxon>
        <taxon>Microbacterium</taxon>
    </lineage>
</organism>
<gene>
    <name evidence="2" type="ORF">GCM10007269_19830</name>
</gene>
<keyword evidence="3" id="KW-1185">Reference proteome</keyword>
<dbReference type="Proteomes" id="UP000629365">
    <property type="component" value="Unassembled WGS sequence"/>
</dbReference>
<feature type="domain" description="Calcineurin-like phosphoesterase" evidence="1">
    <location>
        <begin position="16"/>
        <end position="225"/>
    </location>
</feature>
<accession>A0ABQ1RRE1</accession>
<comment type="caution">
    <text evidence="2">The sequence shown here is derived from an EMBL/GenBank/DDBJ whole genome shotgun (WGS) entry which is preliminary data.</text>
</comment>
<evidence type="ECO:0000313" key="2">
    <source>
        <dbReference type="EMBL" id="GGD76926.1"/>
    </source>
</evidence>